<dbReference type="Gene3D" id="3.30.56.110">
    <property type="entry name" value="Protein of unknown function DUF2237"/>
    <property type="match status" value="1"/>
</dbReference>
<dbReference type="InterPro" id="IPR018714">
    <property type="entry name" value="DUF2237"/>
</dbReference>
<dbReference type="PANTHER" id="PTHR37466:SF1">
    <property type="entry name" value="SLR1628 PROTEIN"/>
    <property type="match status" value="1"/>
</dbReference>
<name>A0A1E5QGK7_9CYAN</name>
<dbReference type="Pfam" id="PF09996">
    <property type="entry name" value="DUF2237"/>
    <property type="match status" value="1"/>
</dbReference>
<dbReference type="AlphaFoldDB" id="A0A1E5QGK7"/>
<evidence type="ECO:0000313" key="1">
    <source>
        <dbReference type="EMBL" id="OEJ73727.1"/>
    </source>
</evidence>
<protein>
    <recommendedName>
        <fullName evidence="2">DUF2237 domain-containing protein</fullName>
    </recommendedName>
</protein>
<sequence>MMELKNVLGEKLESCCTSPMTGYHRDGYCRTGTHDFGMHIICAQVTSEFLDYTRSQGNDLSTPIPGFNFPGLKPGDRWCLCASRWKEALDAGVAPPVILAATHMAALEYVSLSELKQHALEA</sequence>
<reference evidence="1" key="1">
    <citation type="submission" date="2016-09" db="EMBL/GenBank/DDBJ databases">
        <title>Draft genome of thermotolerant cyanobacterium Desertifilum sp. strain IPPAS B-1220.</title>
        <authorList>
            <person name="Sinetova M.A."/>
            <person name="Bolakhan K."/>
            <person name="Zayadan B.K."/>
            <person name="Mironov K.S."/>
            <person name="Ustinova V."/>
            <person name="Kupriyanova E.V."/>
            <person name="Sidorov R.A."/>
            <person name="Skrypnik A.N."/>
            <person name="Gogoleva N.E."/>
            <person name="Gogolev Y.V."/>
            <person name="Los D.A."/>
        </authorList>
    </citation>
    <scope>NUCLEOTIDE SEQUENCE [LARGE SCALE GENOMIC DNA]</scope>
    <source>
        <strain evidence="1">IPPAS B-1220</strain>
    </source>
</reference>
<organism evidence="1">
    <name type="scientific">Desertifilum tharense IPPAS B-1220</name>
    <dbReference type="NCBI Taxonomy" id="1781255"/>
    <lineage>
        <taxon>Bacteria</taxon>
        <taxon>Bacillati</taxon>
        <taxon>Cyanobacteriota</taxon>
        <taxon>Cyanophyceae</taxon>
        <taxon>Desertifilales</taxon>
        <taxon>Desertifilaceae</taxon>
        <taxon>Desertifilum</taxon>
    </lineage>
</organism>
<dbReference type="EMBL" id="MJGC01000080">
    <property type="protein sequence ID" value="OEJ73727.1"/>
    <property type="molecule type" value="Genomic_DNA"/>
</dbReference>
<dbReference type="OrthoDB" id="9792525at2"/>
<accession>A0A1E5QGK7</accession>
<comment type="caution">
    <text evidence="1">The sequence shown here is derived from an EMBL/GenBank/DDBJ whole genome shotgun (WGS) entry which is preliminary data.</text>
</comment>
<gene>
    <name evidence="1" type="ORF">BH720_18335</name>
</gene>
<dbReference type="RefSeq" id="WP_069968673.1">
    <property type="nucleotide sequence ID" value="NZ_CM124774.1"/>
</dbReference>
<proteinExistence type="predicted"/>
<evidence type="ECO:0008006" key="2">
    <source>
        <dbReference type="Google" id="ProtNLM"/>
    </source>
</evidence>
<dbReference type="PANTHER" id="PTHR37466">
    <property type="entry name" value="SLR1628 PROTEIN"/>
    <property type="match status" value="1"/>
</dbReference>